<proteinExistence type="predicted"/>
<dbReference type="AlphaFoldDB" id="A0A420DHE1"/>
<dbReference type="STRING" id="1443111.Z949_1803"/>
<evidence type="ECO:0000313" key="2">
    <source>
        <dbReference type="Proteomes" id="UP000284407"/>
    </source>
</evidence>
<gene>
    <name evidence="1" type="ORF">C8N30_2722</name>
</gene>
<comment type="caution">
    <text evidence="1">The sequence shown here is derived from an EMBL/GenBank/DDBJ whole genome shotgun (WGS) entry which is preliminary data.</text>
</comment>
<reference evidence="1 2" key="1">
    <citation type="submission" date="2018-09" db="EMBL/GenBank/DDBJ databases">
        <title>Genomic Encyclopedia of Archaeal and Bacterial Type Strains, Phase II (KMG-II): from individual species to whole genera.</title>
        <authorList>
            <person name="Goeker M."/>
        </authorList>
    </citation>
    <scope>NUCLEOTIDE SEQUENCE [LARGE SCALE GENOMIC DNA]</scope>
    <source>
        <strain evidence="1 2">DSM 11458</strain>
    </source>
</reference>
<dbReference type="RefSeq" id="WP_156949567.1">
    <property type="nucleotide sequence ID" value="NZ_RAQK01000002.1"/>
</dbReference>
<evidence type="ECO:0000313" key="1">
    <source>
        <dbReference type="EMBL" id="RKE93643.1"/>
    </source>
</evidence>
<sequence>MSHPRHAPCSAEANRKLAFGALTNPTEFANTFEIFDGAPLEWMMDYACSTADVHP</sequence>
<dbReference type="Proteomes" id="UP000284407">
    <property type="component" value="Unassembled WGS sequence"/>
</dbReference>
<name>A0A420DHE1_9RHOB</name>
<dbReference type="EMBL" id="RAQK01000002">
    <property type="protein sequence ID" value="RKE93643.1"/>
    <property type="molecule type" value="Genomic_DNA"/>
</dbReference>
<keyword evidence="2" id="KW-1185">Reference proteome</keyword>
<accession>A0A420DHE1</accession>
<protein>
    <submittedName>
        <fullName evidence="1">Uncharacterized protein</fullName>
    </submittedName>
</protein>
<organism evidence="1 2">
    <name type="scientific">Sulfitobacter guttiformis</name>
    <dbReference type="NCBI Taxonomy" id="74349"/>
    <lineage>
        <taxon>Bacteria</taxon>
        <taxon>Pseudomonadati</taxon>
        <taxon>Pseudomonadota</taxon>
        <taxon>Alphaproteobacteria</taxon>
        <taxon>Rhodobacterales</taxon>
        <taxon>Roseobacteraceae</taxon>
        <taxon>Sulfitobacter</taxon>
    </lineage>
</organism>